<proteinExistence type="inferred from homology"/>
<organism evidence="4 5">
    <name type="scientific">Oxyplasma meridianum</name>
    <dbReference type="NCBI Taxonomy" id="3073602"/>
    <lineage>
        <taxon>Archaea</taxon>
        <taxon>Methanobacteriati</taxon>
        <taxon>Thermoplasmatota</taxon>
        <taxon>Thermoplasmata</taxon>
        <taxon>Thermoplasmatales</taxon>
        <taxon>Thermoplasmataceae</taxon>
        <taxon>Oxyplasma</taxon>
    </lineage>
</organism>
<feature type="active site" description="Cysteine persulfide intermediate" evidence="3">
    <location>
        <position position="124"/>
    </location>
</feature>
<dbReference type="GO" id="GO:0097163">
    <property type="term" value="F:sulfur carrier activity"/>
    <property type="evidence" value="ECO:0007669"/>
    <property type="project" value="UniProtKB-UniRule"/>
</dbReference>
<dbReference type="InterPro" id="IPR016193">
    <property type="entry name" value="Cytidine_deaminase-like"/>
</dbReference>
<dbReference type="Gene3D" id="3.10.20.10">
    <property type="match status" value="1"/>
</dbReference>
<sequence length="282" mass="31072">MVKMRSNFFNENGIFRPGKVSITKFSEGVFLESEDSITAEEPLEIMICSGKSKKCSRFAVTMRTPGEDEYLAAGLLYTEGIINSLSDFDTQKFRKIESNILEVWLSRISFELNGDRFFPSYSSCGLCGKTSIDQVFIKGARIQHSFNSVTPNLILSLPGKMHSSQKMFTETGGIHGAALFNEDGTMIATSEDVGRHNAVDKVIGKSLLEGNLEKCHILQISGRSGFEIVQKAAIAGIPVVSSVSAPSSLAVETAETFGITLICFVRENRFNIYTHKNRVSRI</sequence>
<protein>
    <recommendedName>
        <fullName evidence="3">Sulfur carrier protein FdhD</fullName>
    </recommendedName>
</protein>
<dbReference type="GO" id="GO:0005737">
    <property type="term" value="C:cytoplasm"/>
    <property type="evidence" value="ECO:0007669"/>
    <property type="project" value="UniProtKB-SubCell"/>
</dbReference>
<dbReference type="HAMAP" id="MF_00187">
    <property type="entry name" value="FdhD"/>
    <property type="match status" value="1"/>
</dbReference>
<evidence type="ECO:0000256" key="1">
    <source>
        <dbReference type="ARBA" id="ARBA00022490"/>
    </source>
</evidence>
<dbReference type="SUPFAM" id="SSF53927">
    <property type="entry name" value="Cytidine deaminase-like"/>
    <property type="match status" value="1"/>
</dbReference>
<dbReference type="GO" id="GO:0016783">
    <property type="term" value="F:sulfurtransferase activity"/>
    <property type="evidence" value="ECO:0007669"/>
    <property type="project" value="InterPro"/>
</dbReference>
<dbReference type="KEGG" id="omr:OXIME_000080"/>
<feature type="binding site" evidence="3">
    <location>
        <begin position="264"/>
        <end position="269"/>
    </location>
    <ligand>
        <name>Mo-bis(molybdopterin guanine dinucleotide)</name>
        <dbReference type="ChEBI" id="CHEBI:60539"/>
    </ligand>
</feature>
<dbReference type="EMBL" id="CP133772">
    <property type="protein sequence ID" value="WYX99548.1"/>
    <property type="molecule type" value="Genomic_DNA"/>
</dbReference>
<dbReference type="Proteomes" id="UP001451606">
    <property type="component" value="Chromosome"/>
</dbReference>
<dbReference type="PIRSF" id="PIRSF015626">
    <property type="entry name" value="FdhD"/>
    <property type="match status" value="1"/>
</dbReference>
<reference evidence="4 5" key="1">
    <citation type="submission" date="2023-09" db="EMBL/GenBank/DDBJ databases">
        <authorList>
            <person name="Golyshina O.V."/>
            <person name="Lunev E.A."/>
            <person name="Bargiela R."/>
            <person name="Gaines M.C."/>
            <person name="Daum B."/>
            <person name="Bale N.J."/>
            <person name="Koenen M."/>
            <person name="Sinninghe Damst J.S."/>
            <person name="Yakimov M."/>
            <person name="Golyshin P.N."/>
        </authorList>
    </citation>
    <scope>NUCLEOTIDE SEQUENCE [LARGE SCALE GENOMIC DNA]</scope>
    <source>
        <strain evidence="4 5">M1</strain>
    </source>
</reference>
<keyword evidence="1 3" id="KW-0963">Cytoplasm</keyword>
<evidence type="ECO:0000256" key="2">
    <source>
        <dbReference type="ARBA" id="ARBA00023150"/>
    </source>
</evidence>
<accession>A0AAX4NDY8</accession>
<dbReference type="RefSeq" id="WP_393971521.1">
    <property type="nucleotide sequence ID" value="NZ_CP133772.1"/>
</dbReference>
<keyword evidence="2 3" id="KW-0501">Molybdenum cofactor biosynthesis</keyword>
<dbReference type="InterPro" id="IPR003786">
    <property type="entry name" value="FdhD"/>
</dbReference>
<dbReference type="Gene3D" id="3.40.140.10">
    <property type="entry name" value="Cytidine Deaminase, domain 2"/>
    <property type="match status" value="1"/>
</dbReference>
<dbReference type="GO" id="GO:0006777">
    <property type="term" value="P:Mo-molybdopterin cofactor biosynthetic process"/>
    <property type="evidence" value="ECO:0007669"/>
    <property type="project" value="UniProtKB-UniRule"/>
</dbReference>
<dbReference type="Pfam" id="PF02634">
    <property type="entry name" value="FdhD-NarQ"/>
    <property type="match status" value="1"/>
</dbReference>
<comment type="similarity">
    <text evidence="3">Belongs to the FdhD family.</text>
</comment>
<name>A0AAX4NDY8_9ARCH</name>
<comment type="function">
    <text evidence="3">Required for formate dehydrogenase (FDH) activity. Acts as a sulfur carrier protein that transfers sulfur from IscS to the molybdenum cofactor prior to its insertion into FDH.</text>
</comment>
<dbReference type="NCBIfam" id="TIGR00129">
    <property type="entry name" value="fdhD_narQ"/>
    <property type="match status" value="1"/>
</dbReference>
<evidence type="ECO:0000256" key="3">
    <source>
        <dbReference type="HAMAP-Rule" id="MF_00187"/>
    </source>
</evidence>
<keyword evidence="5" id="KW-1185">Reference proteome</keyword>
<dbReference type="PANTHER" id="PTHR30592">
    <property type="entry name" value="FORMATE DEHYDROGENASE"/>
    <property type="match status" value="1"/>
</dbReference>
<gene>
    <name evidence="3 4" type="primary">fdhD</name>
    <name evidence="4" type="ORF">OXIME_000080</name>
</gene>
<dbReference type="AlphaFoldDB" id="A0AAX4NDY8"/>
<evidence type="ECO:0000313" key="5">
    <source>
        <dbReference type="Proteomes" id="UP001451606"/>
    </source>
</evidence>
<comment type="subcellular location">
    <subcellularLocation>
        <location evidence="3">Cytoplasm</location>
    </subcellularLocation>
</comment>
<dbReference type="PANTHER" id="PTHR30592:SF1">
    <property type="entry name" value="SULFUR CARRIER PROTEIN FDHD"/>
    <property type="match status" value="1"/>
</dbReference>
<evidence type="ECO:0000313" key="4">
    <source>
        <dbReference type="EMBL" id="WYX99548.1"/>
    </source>
</evidence>
<dbReference type="GeneID" id="95966804"/>